<dbReference type="Gene3D" id="1.20.58.1480">
    <property type="match status" value="1"/>
</dbReference>
<dbReference type="Gene3D" id="2.170.150.20">
    <property type="entry name" value="Peptide methionine sulfoxide reductase"/>
    <property type="match status" value="1"/>
</dbReference>
<gene>
    <name evidence="14" type="ORF">NP493_452g04005</name>
</gene>
<evidence type="ECO:0000259" key="13">
    <source>
        <dbReference type="PROSITE" id="PS51788"/>
    </source>
</evidence>
<dbReference type="GO" id="GO:0046872">
    <property type="term" value="F:metal ion binding"/>
    <property type="evidence" value="ECO:0007669"/>
    <property type="project" value="UniProtKB-KW"/>
</dbReference>
<evidence type="ECO:0000256" key="3">
    <source>
        <dbReference type="ARBA" id="ARBA00005293"/>
    </source>
</evidence>
<evidence type="ECO:0000256" key="9">
    <source>
        <dbReference type="ARBA" id="ARBA00030079"/>
    </source>
</evidence>
<dbReference type="Pfam" id="PF02190">
    <property type="entry name" value="LON_substr_bdg"/>
    <property type="match status" value="1"/>
</dbReference>
<organism evidence="14 15">
    <name type="scientific">Ridgeia piscesae</name>
    <name type="common">Tubeworm</name>
    <dbReference type="NCBI Taxonomy" id="27915"/>
    <lineage>
        <taxon>Eukaryota</taxon>
        <taxon>Metazoa</taxon>
        <taxon>Spiralia</taxon>
        <taxon>Lophotrochozoa</taxon>
        <taxon>Annelida</taxon>
        <taxon>Polychaeta</taxon>
        <taxon>Sedentaria</taxon>
        <taxon>Canalipalpata</taxon>
        <taxon>Sabellida</taxon>
        <taxon>Siboglinidae</taxon>
        <taxon>Ridgeia</taxon>
    </lineage>
</organism>
<comment type="subunit">
    <text evidence="11">Likely a component of a DCX (DDB1-CUL4-X-box) protein ligase complex. May interact with pic/DDB1.</text>
</comment>
<dbReference type="PROSITE" id="PS51788">
    <property type="entry name" value="CULT"/>
    <property type="match status" value="1"/>
</dbReference>
<dbReference type="FunFam" id="2.170.150.20:FF:000005">
    <property type="entry name" value="Blast:Protein cereblon homolog"/>
    <property type="match status" value="1"/>
</dbReference>
<dbReference type="SMART" id="SM00464">
    <property type="entry name" value="LON"/>
    <property type="match status" value="1"/>
</dbReference>
<dbReference type="GO" id="GO:0005634">
    <property type="term" value="C:nucleus"/>
    <property type="evidence" value="ECO:0007669"/>
    <property type="project" value="UniProtKB-SubCell"/>
</dbReference>
<feature type="domain" description="Lon N-terminal" evidence="12">
    <location>
        <begin position="40"/>
        <end position="290"/>
    </location>
</feature>
<dbReference type="PANTHER" id="PTHR46732:SF8">
    <property type="entry name" value="ATP-DEPENDENT PROTEASE LA (LON) DOMAIN PROTEIN"/>
    <property type="match status" value="1"/>
</dbReference>
<dbReference type="InterPro" id="IPR003111">
    <property type="entry name" value="Lon_prtase_N"/>
</dbReference>
<dbReference type="InterPro" id="IPR015947">
    <property type="entry name" value="PUA-like_sf"/>
</dbReference>
<reference evidence="14" key="1">
    <citation type="journal article" date="2023" name="Mol. Biol. Evol.">
        <title>Third-Generation Sequencing Reveals the Adaptive Role of the Epigenome in Three Deep-Sea Polychaetes.</title>
        <authorList>
            <person name="Perez M."/>
            <person name="Aroh O."/>
            <person name="Sun Y."/>
            <person name="Lan Y."/>
            <person name="Juniper S.K."/>
            <person name="Young C.R."/>
            <person name="Angers B."/>
            <person name="Qian P.Y."/>
        </authorList>
    </citation>
    <scope>NUCLEOTIDE SEQUENCE</scope>
    <source>
        <strain evidence="14">R07B-5</strain>
    </source>
</reference>
<dbReference type="InterPro" id="IPR004910">
    <property type="entry name" value="Yippee/Mis18/Cereblon"/>
</dbReference>
<evidence type="ECO:0000259" key="12">
    <source>
        <dbReference type="PROSITE" id="PS51787"/>
    </source>
</evidence>
<dbReference type="EMBL" id="JAODUO010000452">
    <property type="protein sequence ID" value="KAK2180255.1"/>
    <property type="molecule type" value="Genomic_DNA"/>
</dbReference>
<dbReference type="AlphaFoldDB" id="A0AAD9L0E5"/>
<accession>A0AAD9L0E5</accession>
<comment type="similarity">
    <text evidence="3">Belongs to the CRBN family.</text>
</comment>
<dbReference type="CDD" id="cd15777">
    <property type="entry name" value="CRBN_C_like"/>
    <property type="match status" value="1"/>
</dbReference>
<dbReference type="SUPFAM" id="SSF88697">
    <property type="entry name" value="PUA domain-like"/>
    <property type="match status" value="1"/>
</dbReference>
<evidence type="ECO:0000256" key="2">
    <source>
        <dbReference type="ARBA" id="ARBA00004906"/>
    </source>
</evidence>
<evidence type="ECO:0000256" key="5">
    <source>
        <dbReference type="ARBA" id="ARBA00022723"/>
    </source>
</evidence>
<dbReference type="Proteomes" id="UP001209878">
    <property type="component" value="Unassembled WGS sequence"/>
</dbReference>
<comment type="function">
    <text evidence="10">Substrate recognition component of a DCX (DDB1-CUL4-X-box) E3 protein ligase complex that mediates the ubiquitination and subsequent proteasomal degradation of target proteins. Has an essential role in mediating growth by negatively regulating insulin signaling. It also has a role in maintaining presynaptic function in the neuromuscular junction synapses of third-instar larvae.</text>
</comment>
<evidence type="ECO:0000256" key="8">
    <source>
        <dbReference type="ARBA" id="ARBA00023242"/>
    </source>
</evidence>
<sequence>MGKICSKPKRPIFCQPLYLGDDLEELRGRTVHEDDSYISLPILSLPGVVLLPGQTLPLHLFQPSTVSMMSHVIEGDKTFGIVTSSYHSADPYRPVLATVGTTAEVLAVKEENDSRVGVSTMRVKAVGRQRFEMKDTRRQMDGNMIAKVRILPESFLCDPLEGARPASHRRIVGSESWSCMDDTVGQATSHNAEYKGRRKIDRFSCANFTRMPPWVYRQYDAFLLMSRIRKELQSWNETLRPESMPCDPSEFSFWVAANLLLDDAFRLHLLTIDSAIQRLRCELSIMRRCTVLCCKNCNLLIAKKEDVFSMALEGPMGAYVNPGGYVHETLTIHKAMGLRLIGWPSVENSWFPGYAWTIAQCNQCDSHLGWRFTVAGRGRSLRPEKFWGLCRSSLVPGLQKDSENPDDETWRPIM</sequence>
<dbReference type="InterPro" id="IPR034750">
    <property type="entry name" value="CULT"/>
</dbReference>
<dbReference type="FunFam" id="1.20.58.1480:FF:000004">
    <property type="entry name" value="Cereblon, isoform CRA_c"/>
    <property type="match status" value="1"/>
</dbReference>
<feature type="domain" description="CULT" evidence="13">
    <location>
        <begin position="289"/>
        <end position="398"/>
    </location>
</feature>
<keyword evidence="5" id="KW-0479">Metal-binding</keyword>
<keyword evidence="7" id="KW-0862">Zinc</keyword>
<dbReference type="Gene3D" id="2.30.130.40">
    <property type="entry name" value="LON domain-like"/>
    <property type="match status" value="1"/>
</dbReference>
<dbReference type="PROSITE" id="PS51787">
    <property type="entry name" value="LON_N"/>
    <property type="match status" value="1"/>
</dbReference>
<keyword evidence="8" id="KW-0539">Nucleus</keyword>
<evidence type="ECO:0000256" key="6">
    <source>
        <dbReference type="ARBA" id="ARBA00022786"/>
    </source>
</evidence>
<evidence type="ECO:0000313" key="14">
    <source>
        <dbReference type="EMBL" id="KAK2180255.1"/>
    </source>
</evidence>
<evidence type="ECO:0000256" key="10">
    <source>
        <dbReference type="ARBA" id="ARBA00046075"/>
    </source>
</evidence>
<name>A0AAD9L0E5_RIDPI</name>
<protein>
    <recommendedName>
        <fullName evidence="4">Protein cereblon</fullName>
    </recommendedName>
    <alternativeName>
        <fullName evidence="9">Protein ohgata</fullName>
    </alternativeName>
</protein>
<evidence type="ECO:0000256" key="1">
    <source>
        <dbReference type="ARBA" id="ARBA00004123"/>
    </source>
</evidence>
<dbReference type="PANTHER" id="PTHR46732">
    <property type="entry name" value="ATP-DEPENDENT PROTEASE LA (LON) DOMAIN PROTEIN"/>
    <property type="match status" value="1"/>
</dbReference>
<comment type="pathway">
    <text evidence="2">Protein modification; protein ubiquitination.</text>
</comment>
<proteinExistence type="inferred from homology"/>
<keyword evidence="15" id="KW-1185">Reference proteome</keyword>
<evidence type="ECO:0000313" key="15">
    <source>
        <dbReference type="Proteomes" id="UP001209878"/>
    </source>
</evidence>
<dbReference type="Pfam" id="PF03226">
    <property type="entry name" value="Yippee-Mis18"/>
    <property type="match status" value="1"/>
</dbReference>
<evidence type="ECO:0000256" key="11">
    <source>
        <dbReference type="ARBA" id="ARBA00046796"/>
    </source>
</evidence>
<evidence type="ECO:0000256" key="7">
    <source>
        <dbReference type="ARBA" id="ARBA00022833"/>
    </source>
</evidence>
<keyword evidence="6" id="KW-0833">Ubl conjugation pathway</keyword>
<dbReference type="InterPro" id="IPR046336">
    <property type="entry name" value="Lon_prtase_N_sf"/>
</dbReference>
<comment type="caution">
    <text evidence="14">The sequence shown here is derived from an EMBL/GenBank/DDBJ whole genome shotgun (WGS) entry which is preliminary data.</text>
</comment>
<comment type="subcellular location">
    <subcellularLocation>
        <location evidence="1">Nucleus</location>
    </subcellularLocation>
</comment>
<evidence type="ECO:0000256" key="4">
    <source>
        <dbReference type="ARBA" id="ARBA00014394"/>
    </source>
</evidence>